<feature type="compositionally biased region" description="Polar residues" evidence="1">
    <location>
        <begin position="550"/>
        <end position="562"/>
    </location>
</feature>
<feature type="region of interest" description="Disordered" evidence="1">
    <location>
        <begin position="530"/>
        <end position="562"/>
    </location>
</feature>
<dbReference type="InterPro" id="IPR003864">
    <property type="entry name" value="CSC1/OSCA1-like_7TM"/>
</dbReference>
<feature type="compositionally biased region" description="Basic and acidic residues" evidence="1">
    <location>
        <begin position="1250"/>
        <end position="1272"/>
    </location>
</feature>
<accession>A0A813L0Q0</accession>
<feature type="region of interest" description="Disordered" evidence="1">
    <location>
        <begin position="1250"/>
        <end position="1275"/>
    </location>
</feature>
<evidence type="ECO:0000256" key="2">
    <source>
        <dbReference type="SAM" id="Phobius"/>
    </source>
</evidence>
<feature type="transmembrane region" description="Helical" evidence="2">
    <location>
        <begin position="234"/>
        <end position="256"/>
    </location>
</feature>
<protein>
    <recommendedName>
        <fullName evidence="3">CSC1/OSCA1-like 7TM region domain-containing protein</fullName>
    </recommendedName>
</protein>
<keyword evidence="2" id="KW-1133">Transmembrane helix</keyword>
<keyword evidence="2" id="KW-0812">Transmembrane</keyword>
<feature type="transmembrane region" description="Helical" evidence="2">
    <location>
        <begin position="1073"/>
        <end position="1105"/>
    </location>
</feature>
<reference evidence="4" key="1">
    <citation type="submission" date="2021-02" db="EMBL/GenBank/DDBJ databases">
        <authorList>
            <person name="Dougan E. K."/>
            <person name="Rhodes N."/>
            <person name="Thang M."/>
            <person name="Chan C."/>
        </authorList>
    </citation>
    <scope>NUCLEOTIDE SEQUENCE</scope>
</reference>
<feature type="transmembrane region" description="Helical" evidence="2">
    <location>
        <begin position="504"/>
        <end position="523"/>
    </location>
</feature>
<dbReference type="GO" id="GO:0005227">
    <property type="term" value="F:calcium-activated cation channel activity"/>
    <property type="evidence" value="ECO:0007669"/>
    <property type="project" value="InterPro"/>
</dbReference>
<feature type="transmembrane region" description="Helical" evidence="2">
    <location>
        <begin position="624"/>
        <end position="640"/>
    </location>
</feature>
<dbReference type="GO" id="GO:0005886">
    <property type="term" value="C:plasma membrane"/>
    <property type="evidence" value="ECO:0007669"/>
    <property type="project" value="TreeGrafter"/>
</dbReference>
<dbReference type="Proteomes" id="UP000626109">
    <property type="component" value="Unassembled WGS sequence"/>
</dbReference>
<dbReference type="EMBL" id="CAJNNW010033041">
    <property type="protein sequence ID" value="CAE8716816.1"/>
    <property type="molecule type" value="Genomic_DNA"/>
</dbReference>
<dbReference type="InterPro" id="IPR045122">
    <property type="entry name" value="Csc1-like"/>
</dbReference>
<name>A0A813L0Q0_POLGL</name>
<feature type="transmembrane region" description="Helical" evidence="2">
    <location>
        <begin position="1180"/>
        <end position="1199"/>
    </location>
</feature>
<feature type="transmembrane region" description="Helical" evidence="2">
    <location>
        <begin position="874"/>
        <end position="894"/>
    </location>
</feature>
<feature type="transmembrane region" description="Helical" evidence="2">
    <location>
        <begin position="936"/>
        <end position="958"/>
    </location>
</feature>
<proteinExistence type="predicted"/>
<feature type="transmembrane region" description="Helical" evidence="2">
    <location>
        <begin position="388"/>
        <end position="407"/>
    </location>
</feature>
<evidence type="ECO:0000256" key="1">
    <source>
        <dbReference type="SAM" id="MobiDB-lite"/>
    </source>
</evidence>
<gene>
    <name evidence="4" type="ORF">PGLA2088_LOCUS39234</name>
</gene>
<dbReference type="Pfam" id="PF02714">
    <property type="entry name" value="RSN1_7TM"/>
    <property type="match status" value="1"/>
</dbReference>
<feature type="transmembrane region" description="Helical" evidence="2">
    <location>
        <begin position="584"/>
        <end position="604"/>
    </location>
</feature>
<evidence type="ECO:0000259" key="3">
    <source>
        <dbReference type="Pfam" id="PF02714"/>
    </source>
</evidence>
<evidence type="ECO:0000313" key="5">
    <source>
        <dbReference type="Proteomes" id="UP000626109"/>
    </source>
</evidence>
<organism evidence="4 5">
    <name type="scientific">Polarella glacialis</name>
    <name type="common">Dinoflagellate</name>
    <dbReference type="NCBI Taxonomy" id="89957"/>
    <lineage>
        <taxon>Eukaryota</taxon>
        <taxon>Sar</taxon>
        <taxon>Alveolata</taxon>
        <taxon>Dinophyceae</taxon>
        <taxon>Suessiales</taxon>
        <taxon>Suessiaceae</taxon>
        <taxon>Polarella</taxon>
    </lineage>
</organism>
<evidence type="ECO:0000313" key="4">
    <source>
        <dbReference type="EMBL" id="CAE8716816.1"/>
    </source>
</evidence>
<dbReference type="PANTHER" id="PTHR13018">
    <property type="entry name" value="PROBABLE MEMBRANE PROTEIN DUF221-RELATED"/>
    <property type="match status" value="1"/>
</dbReference>
<comment type="caution">
    <text evidence="4">The sequence shown here is derived from an EMBL/GenBank/DDBJ whole genome shotgun (WGS) entry which is preliminary data.</text>
</comment>
<sequence length="1301" mass="145249">MEDERMAPRRQSSVVSQAPFPRSLLSLDGICRDVSRCLSGGRRVSLHECSHDGSSVVIVASESPLVRKATTSSEVLPALASRLEDQVSARPSQVVSLDAPDPAPQESSIFPEIRLSEDSLPELNMGQVPSRWTSNLSDDEVLDFERKTSKLSEERSFDDRIRRFAAEHSESESGGGRSLTASLFVQGSRKRQPSVRSSRSARSTSSSSRFAWWYDSPYCSTVRRVLRSRSWESFSLLAVMNALFLSDIFVLAQVPGNTVLDILLSATLIVFLFELLCYSLCVEKYPNSFFFWMDVIGTVSLLFDISYFLGADASMTERHDQSGGTSGQDRAMISRASRAAKQAARAGRMSRVLKTLRFVPLLKSSPEKAARVALAISEKLTVLLATRVAFLSICIAVIVPLFNMFLYPEVDDSMSTWVLLLSKNAEQYYAAPALLKPSMGQRINSELRRFVSFYTNNALYGPFDVCFRSSPSASFVCPAGKSAEGWLHDHAHPVASTIGMRESVLINVVTLAFAVLVWSLRGFHEKRRRLSPVPAGGPSRERLLIDSGEGSPTPNSHAPSSPEFHTTALNYLVFLRTSAEMCTVLSVVAALVVIPNWGVTPLLLGICGDSISLARDLRQTDICVIWLLSVLLGVVCLVFVQRLQRHTRVRGAMIAKEHAALERTLWLTHLPVGDQLRRKPFMLTEGDFARVEETLKFAIEEHMQKTGESEEGTVLVERLHVAPVMDHWMKIDQQCLKAHSSLANWEMRQQLAEERLERILQSSVGSCYLNAPFAAMQRVKLWMSSRNRQKWADKVEVLKWELKSIRENEKRMSGSAFVTFRDARIRKLMLADTPPCWQCGGNLRLFQFRSSALRFSDVIWENLHVTYVERISRFWIGTLLLLIFMVAVVTPVTVTTQLNAIIPELRERSKLFGRNVQRLLGITLPGSPELWTRMSFQLPTVIVLVINSMLLPMAIGIISITTKSHTRSKIEVNMMNLNFVFLVTNQLLIPLLGLTGLPALLEFLEFRLTEGSDTPSLLQLMDGSLLGSPGLFSLRYLLNCAFLTNASSLLNLPQLFFRSLTEQKDPWVFAWGFWYASTLSILATTIALGVLVPSLLPCGALFFALKYRIDRYNLANRVFSCGPESQGCFIPRVVHIMRMIVAVSWFLIGGSVLLTLNSFYTIQAWKAPVPLDAVKTGSGFLVFAALVLFAFCSYSKAAALHSAKFQMPRFSSDSLNISSVDLCLDYLFGSLSDVGNFEEEDLNEDLGFQGRRDSEDLTADPRHRGFLGRRDTEETDVEVPGSQSGLIWNAMSTLQSFKAST</sequence>
<feature type="domain" description="CSC1/OSCA1-like 7TM region" evidence="3">
    <location>
        <begin position="874"/>
        <end position="1142"/>
    </location>
</feature>
<keyword evidence="2" id="KW-0472">Membrane</keyword>
<feature type="transmembrane region" description="Helical" evidence="2">
    <location>
        <begin position="979"/>
        <end position="1001"/>
    </location>
</feature>
<feature type="transmembrane region" description="Helical" evidence="2">
    <location>
        <begin position="1139"/>
        <end position="1160"/>
    </location>
</feature>
<feature type="transmembrane region" description="Helical" evidence="2">
    <location>
        <begin position="262"/>
        <end position="281"/>
    </location>
</feature>
<dbReference type="PANTHER" id="PTHR13018:SF114">
    <property type="entry name" value="EXPRESSED PROTEIN"/>
    <property type="match status" value="1"/>
</dbReference>